<evidence type="ECO:0000313" key="1">
    <source>
        <dbReference type="EMBL" id="VDO61161.1"/>
    </source>
</evidence>
<gene>
    <name evidence="1" type="ORF">SMRZ_LOCUS4334</name>
</gene>
<organism evidence="1 2">
    <name type="scientific">Schistosoma margrebowiei</name>
    <dbReference type="NCBI Taxonomy" id="48269"/>
    <lineage>
        <taxon>Eukaryota</taxon>
        <taxon>Metazoa</taxon>
        <taxon>Spiralia</taxon>
        <taxon>Lophotrochozoa</taxon>
        <taxon>Platyhelminthes</taxon>
        <taxon>Trematoda</taxon>
        <taxon>Digenea</taxon>
        <taxon>Strigeidida</taxon>
        <taxon>Schistosomatoidea</taxon>
        <taxon>Schistosomatidae</taxon>
        <taxon>Schistosoma</taxon>
    </lineage>
</organism>
<proteinExistence type="predicted"/>
<name>A0A183LKK9_9TREM</name>
<sequence>KKVQVFINSCLRKILNIHWPDTISNNLLWERTNQLPAEEEIRKTRWKWIGHTLRKSSNCITRQALTWNSEGKRKRGRPKNTLRRIIEADMKRMNYNWTELERIAQDRVGWRMLAIESYEFEENLSQRYIPLPISKEFLQHSSKCVPEFIIHLMNVIDLTYVSGYIIVLAPMNKCEHDQDLNKLASEDQNFLLTSTDSILQRDQQKSEYNCSRKAVLVENELLTIMNEHKPIYFITLRLGLPIFNMELNHAVCAQISSQNLLSTNNRNHLEATNHLLVEEFTKFIFNDCSGLLPNQNQCSYSTLVTSSGGNFPDTWPLPTKNMMCANGILSFF</sequence>
<reference evidence="1 2" key="1">
    <citation type="submission" date="2018-11" db="EMBL/GenBank/DDBJ databases">
        <authorList>
            <consortium name="Pathogen Informatics"/>
        </authorList>
    </citation>
    <scope>NUCLEOTIDE SEQUENCE [LARGE SCALE GENOMIC DNA]</scope>
    <source>
        <strain evidence="1 2">Zambia</strain>
    </source>
</reference>
<protein>
    <submittedName>
        <fullName evidence="1">Uncharacterized protein</fullName>
    </submittedName>
</protein>
<feature type="non-terminal residue" evidence="1">
    <location>
        <position position="1"/>
    </location>
</feature>
<evidence type="ECO:0000313" key="2">
    <source>
        <dbReference type="Proteomes" id="UP000277204"/>
    </source>
</evidence>
<keyword evidence="2" id="KW-1185">Reference proteome</keyword>
<dbReference type="EMBL" id="UZAI01001366">
    <property type="protein sequence ID" value="VDO61161.1"/>
    <property type="molecule type" value="Genomic_DNA"/>
</dbReference>
<dbReference type="STRING" id="48269.A0A183LKK9"/>
<dbReference type="AlphaFoldDB" id="A0A183LKK9"/>
<accession>A0A183LKK9</accession>
<dbReference type="Proteomes" id="UP000277204">
    <property type="component" value="Unassembled WGS sequence"/>
</dbReference>
<dbReference type="InterPro" id="IPR028097">
    <property type="entry name" value="FAM91_C_dom"/>
</dbReference>
<dbReference type="Pfam" id="PF14648">
    <property type="entry name" value="FAM91_C"/>
    <property type="match status" value="1"/>
</dbReference>